<organism evidence="2 3">
    <name type="scientific">Aspergillus nanangensis</name>
    <dbReference type="NCBI Taxonomy" id="2582783"/>
    <lineage>
        <taxon>Eukaryota</taxon>
        <taxon>Fungi</taxon>
        <taxon>Dikarya</taxon>
        <taxon>Ascomycota</taxon>
        <taxon>Pezizomycotina</taxon>
        <taxon>Eurotiomycetes</taxon>
        <taxon>Eurotiomycetidae</taxon>
        <taxon>Eurotiales</taxon>
        <taxon>Aspergillaceae</taxon>
        <taxon>Aspergillus</taxon>
        <taxon>Aspergillus subgen. Circumdati</taxon>
    </lineage>
</organism>
<sequence length="399" mass="44759">MGSNKNVALVFGASGISGWAVAKNLVSYPTPETFSRIIALTHRPRTLEQSGLPQDSRIELHSGVDLRGNLDQVLGQMKDKIPNLNEVTHMYYCAYSNATAYTENVLEIRNINVGMTHNAVHATDKLCPELKFLVLQTGTNNYGVAVFQYMDKIEINPPLKEDTPRIPSPYGDEIFYYAQVDLIKEAAKGKSWGWCEVRPDQILGFVPNVTGMTYVEPLGLYLALYRYVNGAGAEVPFPGTLKNFVYTNTDSSQDLISKSEIYLSVVKPEEANGEAFNIADSADPGSWSRKWPILAGHFGLKGSNPTEDAWSNLDVWWNEHQEQYKEMCEKYGLHFRTIPPESWIFVKAGFTLLDRNREMSLDKIRSVGFAEEIPVGHGHCRIFDRLAEAKFIPAECSFA</sequence>
<feature type="domain" description="PRISE-like Rossmann-fold" evidence="1">
    <location>
        <begin position="8"/>
        <end position="393"/>
    </location>
</feature>
<dbReference type="PANTHER" id="PTHR32487">
    <property type="entry name" value="3-OXO-DELTA(4,5)-STEROID 5-BETA-REDUCTASE"/>
    <property type="match status" value="1"/>
</dbReference>
<keyword evidence="3" id="KW-1185">Reference proteome</keyword>
<dbReference type="Gene3D" id="3.40.50.720">
    <property type="entry name" value="NAD(P)-binding Rossmann-like Domain"/>
    <property type="match status" value="1"/>
</dbReference>
<dbReference type="PANTHER" id="PTHR32487:SF8">
    <property type="entry name" value="NAD-DEPENDENT EPIMERASE_DEHYDRATASE DOMAIN-CONTAINING PROTEIN"/>
    <property type="match status" value="1"/>
</dbReference>
<protein>
    <recommendedName>
        <fullName evidence="1">PRISE-like Rossmann-fold domain-containing protein</fullName>
    </recommendedName>
</protein>
<reference evidence="2" key="2">
    <citation type="submission" date="2020-02" db="EMBL/GenBank/DDBJ databases">
        <authorList>
            <person name="Gilchrist C.L.M."/>
            <person name="Chooi Y.-H."/>
        </authorList>
    </citation>
    <scope>NUCLEOTIDE SEQUENCE</scope>
    <source>
        <strain evidence="2">MST-FP2251</strain>
    </source>
</reference>
<gene>
    <name evidence="2" type="ORF">FE257_004755</name>
</gene>
<dbReference type="InterPro" id="IPR055222">
    <property type="entry name" value="PRISE-like_Rossmann-fold"/>
</dbReference>
<accession>A0AAD4GVV5</accession>
<proteinExistence type="predicted"/>
<dbReference type="Pfam" id="PF22917">
    <property type="entry name" value="PRISE"/>
    <property type="match status" value="1"/>
</dbReference>
<dbReference type="EMBL" id="VCAU01000020">
    <property type="protein sequence ID" value="KAF9891191.1"/>
    <property type="molecule type" value="Genomic_DNA"/>
</dbReference>
<evidence type="ECO:0000313" key="3">
    <source>
        <dbReference type="Proteomes" id="UP001194746"/>
    </source>
</evidence>
<name>A0AAD4GVV5_ASPNN</name>
<evidence type="ECO:0000313" key="2">
    <source>
        <dbReference type="EMBL" id="KAF9891191.1"/>
    </source>
</evidence>
<comment type="caution">
    <text evidence="2">The sequence shown here is derived from an EMBL/GenBank/DDBJ whole genome shotgun (WGS) entry which is preliminary data.</text>
</comment>
<dbReference type="InterPro" id="IPR036291">
    <property type="entry name" value="NAD(P)-bd_dom_sf"/>
</dbReference>
<reference evidence="2" key="1">
    <citation type="journal article" date="2019" name="Beilstein J. Org. Chem.">
        <title>Nanangenines: drimane sesquiterpenoids as the dominant metabolite cohort of a novel Australian fungus, Aspergillus nanangensis.</title>
        <authorList>
            <person name="Lacey H.J."/>
            <person name="Gilchrist C.L.M."/>
            <person name="Crombie A."/>
            <person name="Kalaitzis J.A."/>
            <person name="Vuong D."/>
            <person name="Rutledge P.J."/>
            <person name="Turner P."/>
            <person name="Pitt J.I."/>
            <person name="Lacey E."/>
            <person name="Chooi Y.H."/>
            <person name="Piggott A.M."/>
        </authorList>
    </citation>
    <scope>NUCLEOTIDE SEQUENCE</scope>
    <source>
        <strain evidence="2">MST-FP2251</strain>
    </source>
</reference>
<evidence type="ECO:0000259" key="1">
    <source>
        <dbReference type="Pfam" id="PF22917"/>
    </source>
</evidence>
<dbReference type="SUPFAM" id="SSF51735">
    <property type="entry name" value="NAD(P)-binding Rossmann-fold domains"/>
    <property type="match status" value="1"/>
</dbReference>
<dbReference type="Proteomes" id="UP001194746">
    <property type="component" value="Unassembled WGS sequence"/>
</dbReference>
<dbReference type="CDD" id="cd08948">
    <property type="entry name" value="5beta-POR_like_SDR_a"/>
    <property type="match status" value="1"/>
</dbReference>
<dbReference type="AlphaFoldDB" id="A0AAD4GVV5"/>